<dbReference type="EMBL" id="JPPY01000191">
    <property type="protein sequence ID" value="KND28216.1"/>
    <property type="molecule type" value="Genomic_DNA"/>
</dbReference>
<gene>
    <name evidence="1" type="ORF">IQ63_33930</name>
</gene>
<dbReference type="Pfam" id="PF12893">
    <property type="entry name" value="Lumazine_bd_2"/>
    <property type="match status" value="1"/>
</dbReference>
<name>A0A0L0JRM5_9ACTN</name>
<comment type="caution">
    <text evidence="1">The sequence shown here is derived from an EMBL/GenBank/DDBJ whole genome shotgun (WGS) entry which is preliminary data.</text>
</comment>
<protein>
    <recommendedName>
        <fullName evidence="3">Lumazine-binding protein</fullName>
    </recommendedName>
</protein>
<evidence type="ECO:0008006" key="3">
    <source>
        <dbReference type="Google" id="ProtNLM"/>
    </source>
</evidence>
<evidence type="ECO:0000313" key="2">
    <source>
        <dbReference type="Proteomes" id="UP000037151"/>
    </source>
</evidence>
<evidence type="ECO:0000313" key="1">
    <source>
        <dbReference type="EMBL" id="KND28216.1"/>
    </source>
</evidence>
<reference evidence="2" key="1">
    <citation type="submission" date="2014-07" db="EMBL/GenBank/DDBJ databases">
        <title>Genome sequencing of plant-pathogenic Streptomyces species.</title>
        <authorList>
            <person name="Harrison J."/>
            <person name="Sapp M."/>
            <person name="Thwaites R."/>
            <person name="Studholme D.J."/>
        </authorList>
    </citation>
    <scope>NUCLEOTIDE SEQUENCE [LARGE SCALE GENOMIC DNA]</scope>
    <source>
        <strain evidence="2">NCPPB 4445</strain>
    </source>
</reference>
<dbReference type="Proteomes" id="UP000037151">
    <property type="component" value="Unassembled WGS sequence"/>
</dbReference>
<accession>A0A0L0JRM5</accession>
<dbReference type="AlphaFoldDB" id="A0A0L0JRM5"/>
<dbReference type="InterPro" id="IPR032710">
    <property type="entry name" value="NTF2-like_dom_sf"/>
</dbReference>
<organism evidence="1 2">
    <name type="scientific">Streptomyces acidiscabies</name>
    <dbReference type="NCBI Taxonomy" id="42234"/>
    <lineage>
        <taxon>Bacteria</taxon>
        <taxon>Bacillati</taxon>
        <taxon>Actinomycetota</taxon>
        <taxon>Actinomycetes</taxon>
        <taxon>Kitasatosporales</taxon>
        <taxon>Streptomycetaceae</taxon>
        <taxon>Streptomyces</taxon>
    </lineage>
</organism>
<dbReference type="OrthoDB" id="4556332at2"/>
<dbReference type="PATRIC" id="fig|42234.21.peg.6991"/>
<dbReference type="RefSeq" id="WP_050374013.1">
    <property type="nucleotide sequence ID" value="NZ_KQ257831.1"/>
</dbReference>
<dbReference type="SUPFAM" id="SSF54427">
    <property type="entry name" value="NTF2-like"/>
    <property type="match status" value="1"/>
</dbReference>
<dbReference type="Gene3D" id="3.10.450.50">
    <property type="match status" value="1"/>
</dbReference>
<sequence length="128" mass="13669">MSKPTYIADHIAITEVLEKYNQGVAKADSSIMKPAFAEEATIFGVENGKLSGGAITALYQGIDTDFSPSPEGRAVIAYINVTGTAANARVDTNDVSGLCFTDYFNLLKADGTWTIVSKIYHTNDAPKS</sequence>
<dbReference type="InterPro" id="IPR039437">
    <property type="entry name" value="FrzH/put_lumazine-bd"/>
</dbReference>
<proteinExistence type="predicted"/>